<reference evidence="1" key="1">
    <citation type="submission" date="2018-05" db="EMBL/GenBank/DDBJ databases">
        <authorList>
            <person name="Lanie J.A."/>
            <person name="Ng W.-L."/>
            <person name="Kazmierczak K.M."/>
            <person name="Andrzejewski T.M."/>
            <person name="Davidsen T.M."/>
            <person name="Wayne K.J."/>
            <person name="Tettelin H."/>
            <person name="Glass J.I."/>
            <person name="Rusch D."/>
            <person name="Podicherti R."/>
            <person name="Tsui H.-C.T."/>
            <person name="Winkler M.E."/>
        </authorList>
    </citation>
    <scope>NUCLEOTIDE SEQUENCE</scope>
</reference>
<feature type="non-terminal residue" evidence="1">
    <location>
        <position position="1"/>
    </location>
</feature>
<accession>A0A382D3W4</accession>
<dbReference type="EMBL" id="UINC01037526">
    <property type="protein sequence ID" value="SVB33138.1"/>
    <property type="molecule type" value="Genomic_DNA"/>
</dbReference>
<dbReference type="InterPro" id="IPR029058">
    <property type="entry name" value="AB_hydrolase_fold"/>
</dbReference>
<sequence>VSASLKKPHRPTLVMTGELDVGYPHVAQRMGQDLQHREVVGLPGLRHLASEEDPAGAN</sequence>
<protein>
    <recommendedName>
        <fullName evidence="2">Peptidase S33 tripeptidyl aminopeptidase-like C-terminal domain-containing protein</fullName>
    </recommendedName>
</protein>
<gene>
    <name evidence="1" type="ORF">METZ01_LOCUS185992</name>
</gene>
<name>A0A382D3W4_9ZZZZ</name>
<evidence type="ECO:0000313" key="1">
    <source>
        <dbReference type="EMBL" id="SVB33138.1"/>
    </source>
</evidence>
<proteinExistence type="predicted"/>
<dbReference type="Gene3D" id="3.40.50.1820">
    <property type="entry name" value="alpha/beta hydrolase"/>
    <property type="match status" value="1"/>
</dbReference>
<dbReference type="AlphaFoldDB" id="A0A382D3W4"/>
<organism evidence="1">
    <name type="scientific">marine metagenome</name>
    <dbReference type="NCBI Taxonomy" id="408172"/>
    <lineage>
        <taxon>unclassified sequences</taxon>
        <taxon>metagenomes</taxon>
        <taxon>ecological metagenomes</taxon>
    </lineage>
</organism>
<evidence type="ECO:0008006" key="2">
    <source>
        <dbReference type="Google" id="ProtNLM"/>
    </source>
</evidence>
<dbReference type="SUPFAM" id="SSF53474">
    <property type="entry name" value="alpha/beta-Hydrolases"/>
    <property type="match status" value="1"/>
</dbReference>